<evidence type="ECO:0000256" key="1">
    <source>
        <dbReference type="ARBA" id="ARBA00004141"/>
    </source>
</evidence>
<feature type="transmembrane region" description="Helical" evidence="5">
    <location>
        <begin position="326"/>
        <end position="346"/>
    </location>
</feature>
<name>A0A8J4SZE5_9TREM</name>
<dbReference type="InterPro" id="IPR051068">
    <property type="entry name" value="MFS_Domain-Containing_Protein"/>
</dbReference>
<evidence type="ECO:0000256" key="2">
    <source>
        <dbReference type="ARBA" id="ARBA00022692"/>
    </source>
</evidence>
<dbReference type="PANTHER" id="PTHR23510">
    <property type="entry name" value="INNER MEMBRANE TRANSPORT PROTEIN YAJR"/>
    <property type="match status" value="1"/>
</dbReference>
<feature type="transmembrane region" description="Helical" evidence="5">
    <location>
        <begin position="187"/>
        <end position="205"/>
    </location>
</feature>
<dbReference type="EMBL" id="LUCH01017411">
    <property type="protein sequence ID" value="KAF5395014.1"/>
    <property type="molecule type" value="Genomic_DNA"/>
</dbReference>
<dbReference type="PROSITE" id="PS50850">
    <property type="entry name" value="MFS"/>
    <property type="match status" value="1"/>
</dbReference>
<dbReference type="AlphaFoldDB" id="A0A8J4SZE5"/>
<feature type="transmembrane region" description="Helical" evidence="5">
    <location>
        <begin position="57"/>
        <end position="81"/>
    </location>
</feature>
<feature type="transmembrane region" description="Helical" evidence="5">
    <location>
        <begin position="358"/>
        <end position="379"/>
    </location>
</feature>
<comment type="subcellular location">
    <subcellularLocation>
        <location evidence="1">Membrane</location>
        <topology evidence="1">Multi-pass membrane protein</topology>
    </subcellularLocation>
</comment>
<dbReference type="Proteomes" id="UP000748531">
    <property type="component" value="Unassembled WGS sequence"/>
</dbReference>
<feature type="transmembrane region" description="Helical" evidence="5">
    <location>
        <begin position="385"/>
        <end position="407"/>
    </location>
</feature>
<keyword evidence="3 5" id="KW-1133">Transmembrane helix</keyword>
<sequence>MTNSGGSCASSTCSPKRLQILVGSIWGFLTNVERAIIMPSLWLYLRNTWDENAATKFYGATVAAFCLAILLFTPVVGWAAYKGVRTHVLLLISNQLEILGNIMYLVGRSPWILLFGRFISGVGACCDPPLYADMIKLTNQKERTSYVIAMLLPRQAGLLFGPAFTILVHELNVNVGNFNINVYNVPGLLMAGLWGVHCILILVAYPNVERITNEAYTPTGELTTVSRMKRYFFQPKRNKIGMTEDSKIILNKSSEKSIHTEDSAFLGGVICSPCCANHPKCIPYLPYTSLALITLYCIIFMIYFSVLCLEAVLPPVAERLYQWSEVEISIVYLCSGALILLIYFLYVCISRFVTDRMMLTIGMVTLMFSYIWQACYLAYQPIPSRTVGIALMMTGVFLHVLGTPMVATSCESLYTKIAPESDSDRAQTVFRTVLNVGYFAGPYIGGSMVSIPYAAFLLMMMLVFVPFVLLCLVYSAFRVTKET</sequence>
<feature type="transmembrane region" description="Helical" evidence="5">
    <location>
        <begin position="451"/>
        <end position="477"/>
    </location>
</feature>
<proteinExistence type="predicted"/>
<keyword evidence="2 5" id="KW-0812">Transmembrane</keyword>
<dbReference type="SUPFAM" id="SSF103473">
    <property type="entry name" value="MFS general substrate transporter"/>
    <property type="match status" value="1"/>
</dbReference>
<evidence type="ECO:0000313" key="8">
    <source>
        <dbReference type="Proteomes" id="UP000748531"/>
    </source>
</evidence>
<dbReference type="GO" id="GO:0016020">
    <property type="term" value="C:membrane"/>
    <property type="evidence" value="ECO:0007669"/>
    <property type="project" value="UniProtKB-SubCell"/>
</dbReference>
<dbReference type="Pfam" id="PF07690">
    <property type="entry name" value="MFS_1"/>
    <property type="match status" value="2"/>
</dbReference>
<gene>
    <name evidence="7" type="ORF">PHET_08879</name>
</gene>
<protein>
    <submittedName>
        <fullName evidence="7">MFS transporter ceroid-lipofuscinosis neuronal protein 7</fullName>
    </submittedName>
</protein>
<accession>A0A8J4SZE5</accession>
<dbReference type="InterPro" id="IPR011701">
    <property type="entry name" value="MFS"/>
</dbReference>
<feature type="transmembrane region" description="Helical" evidence="5">
    <location>
        <begin position="428"/>
        <end position="445"/>
    </location>
</feature>
<keyword evidence="4 5" id="KW-0472">Membrane</keyword>
<evidence type="ECO:0000256" key="3">
    <source>
        <dbReference type="ARBA" id="ARBA00022989"/>
    </source>
</evidence>
<organism evidence="7 8">
    <name type="scientific">Paragonimus heterotremus</name>
    <dbReference type="NCBI Taxonomy" id="100268"/>
    <lineage>
        <taxon>Eukaryota</taxon>
        <taxon>Metazoa</taxon>
        <taxon>Spiralia</taxon>
        <taxon>Lophotrochozoa</taxon>
        <taxon>Platyhelminthes</taxon>
        <taxon>Trematoda</taxon>
        <taxon>Digenea</taxon>
        <taxon>Plagiorchiida</taxon>
        <taxon>Troglotremata</taxon>
        <taxon>Troglotrematidae</taxon>
        <taxon>Paragonimus</taxon>
    </lineage>
</organism>
<feature type="transmembrane region" description="Helical" evidence="5">
    <location>
        <begin position="144"/>
        <end position="167"/>
    </location>
</feature>
<dbReference type="Gene3D" id="1.20.1250.20">
    <property type="entry name" value="MFS general substrate transporter like domains"/>
    <property type="match status" value="1"/>
</dbReference>
<dbReference type="OrthoDB" id="370281at2759"/>
<evidence type="ECO:0000313" key="7">
    <source>
        <dbReference type="EMBL" id="KAF5395014.1"/>
    </source>
</evidence>
<dbReference type="InterPro" id="IPR020846">
    <property type="entry name" value="MFS_dom"/>
</dbReference>
<dbReference type="GO" id="GO:0022857">
    <property type="term" value="F:transmembrane transporter activity"/>
    <property type="evidence" value="ECO:0007669"/>
    <property type="project" value="InterPro"/>
</dbReference>
<evidence type="ECO:0000259" key="6">
    <source>
        <dbReference type="PROSITE" id="PS50850"/>
    </source>
</evidence>
<feature type="transmembrane region" description="Helical" evidence="5">
    <location>
        <begin position="287"/>
        <end position="306"/>
    </location>
</feature>
<dbReference type="InterPro" id="IPR036259">
    <property type="entry name" value="MFS_trans_sf"/>
</dbReference>
<feature type="domain" description="Major facilitator superfamily (MFS) profile" evidence="6">
    <location>
        <begin position="19"/>
        <end position="478"/>
    </location>
</feature>
<keyword evidence="8" id="KW-1185">Reference proteome</keyword>
<dbReference type="PANTHER" id="PTHR23510:SF16">
    <property type="entry name" value="MAJOR FACILITATOR SUPERFAMILY (MFS) PROFILE DOMAIN-CONTAINING PROTEIN"/>
    <property type="match status" value="1"/>
</dbReference>
<evidence type="ECO:0000256" key="4">
    <source>
        <dbReference type="ARBA" id="ARBA00023136"/>
    </source>
</evidence>
<reference evidence="7" key="1">
    <citation type="submission" date="2019-05" db="EMBL/GenBank/DDBJ databases">
        <title>Annotation for the trematode Paragonimus heterotremus.</title>
        <authorList>
            <person name="Choi Y.-J."/>
        </authorList>
    </citation>
    <scope>NUCLEOTIDE SEQUENCE</scope>
    <source>
        <strain evidence="7">LC</strain>
    </source>
</reference>
<comment type="caution">
    <text evidence="7">The sequence shown here is derived from an EMBL/GenBank/DDBJ whole genome shotgun (WGS) entry which is preliminary data.</text>
</comment>
<feature type="transmembrane region" description="Helical" evidence="5">
    <location>
        <begin position="20"/>
        <end position="45"/>
    </location>
</feature>
<evidence type="ECO:0000256" key="5">
    <source>
        <dbReference type="SAM" id="Phobius"/>
    </source>
</evidence>